<name>A0A8C4NWB0_DICLA</name>
<dbReference type="Proteomes" id="UP000694389">
    <property type="component" value="Unassembled WGS sequence"/>
</dbReference>
<dbReference type="GeneTree" id="ENSGT00940000163460"/>
<sequence>MEASLTSDKSLANVLGKHVLVQQRLTWDLAQQHCREHYTDLSSVSSWWDEERLKDAAGNIGQWVWVGLYLDGTQWKWSGGGNSKYVLWASNEPDGEGYQSVAAVCWQNCNWNGQNWVPGWYNIKSSVSLPFLCFNLILVEEKKTWEHALLHCSQEHTTLTSLVSETENLQALRKIQHNDITQRVWIGLRFLGDRWLWVDRDPLVYENWAEGGEEDYQCPIMKRCGKQVYLNLRTGLATTGVEDLFRPH</sequence>
<dbReference type="PANTHER" id="PTHR45784:SF8">
    <property type="entry name" value="C-TYPE MANNOSE RECEPTOR 2-RELATED"/>
    <property type="match status" value="1"/>
</dbReference>
<dbReference type="Gene3D" id="3.10.100.10">
    <property type="entry name" value="Mannose-Binding Protein A, subunit A"/>
    <property type="match status" value="2"/>
</dbReference>
<dbReference type="CDD" id="cd00037">
    <property type="entry name" value="CLECT"/>
    <property type="match status" value="1"/>
</dbReference>
<dbReference type="InterPro" id="IPR016186">
    <property type="entry name" value="C-type_lectin-like/link_sf"/>
</dbReference>
<dbReference type="Ensembl" id="ENSDLAT00005055254.2">
    <property type="protein sequence ID" value="ENSDLAP00005051904.2"/>
    <property type="gene ID" value="ENSDLAG00005022475.2"/>
</dbReference>
<reference evidence="2" key="1">
    <citation type="submission" date="2025-08" db="UniProtKB">
        <authorList>
            <consortium name="Ensembl"/>
        </authorList>
    </citation>
    <scope>IDENTIFICATION</scope>
</reference>
<dbReference type="PANTHER" id="PTHR45784">
    <property type="entry name" value="C-TYPE LECTIN DOMAIN FAMILY 20 MEMBER A-RELATED"/>
    <property type="match status" value="1"/>
</dbReference>
<keyword evidence="3" id="KW-1185">Reference proteome</keyword>
<reference evidence="2" key="2">
    <citation type="submission" date="2025-09" db="UniProtKB">
        <authorList>
            <consortium name="Ensembl"/>
        </authorList>
    </citation>
    <scope>IDENTIFICATION</scope>
</reference>
<evidence type="ECO:0000313" key="3">
    <source>
        <dbReference type="Proteomes" id="UP000694389"/>
    </source>
</evidence>
<dbReference type="AlphaFoldDB" id="A0A8C4NWB0"/>
<evidence type="ECO:0000259" key="1">
    <source>
        <dbReference type="PROSITE" id="PS50041"/>
    </source>
</evidence>
<evidence type="ECO:0000313" key="2">
    <source>
        <dbReference type="Ensembl" id="ENSDLAP00005051904.2"/>
    </source>
</evidence>
<dbReference type="InterPro" id="IPR001304">
    <property type="entry name" value="C-type_lectin-like"/>
</dbReference>
<feature type="domain" description="C-type lectin" evidence="1">
    <location>
        <begin position="18"/>
        <end position="134"/>
    </location>
</feature>
<proteinExistence type="predicted"/>
<dbReference type="Pfam" id="PF00059">
    <property type="entry name" value="Lectin_C"/>
    <property type="match status" value="2"/>
</dbReference>
<dbReference type="InterPro" id="IPR016187">
    <property type="entry name" value="CTDL_fold"/>
</dbReference>
<dbReference type="SUPFAM" id="SSF56436">
    <property type="entry name" value="C-type lectin-like"/>
    <property type="match status" value="2"/>
</dbReference>
<dbReference type="PROSITE" id="PS50041">
    <property type="entry name" value="C_TYPE_LECTIN_2"/>
    <property type="match status" value="2"/>
</dbReference>
<protein>
    <recommendedName>
        <fullName evidence="1">C-type lectin domain-containing protein</fullName>
    </recommendedName>
</protein>
<feature type="domain" description="C-type lectin" evidence="1">
    <location>
        <begin position="133"/>
        <end position="226"/>
    </location>
</feature>
<organism evidence="2 3">
    <name type="scientific">Dicentrarchus labrax</name>
    <name type="common">European seabass</name>
    <name type="synonym">Morone labrax</name>
    <dbReference type="NCBI Taxonomy" id="13489"/>
    <lineage>
        <taxon>Eukaryota</taxon>
        <taxon>Metazoa</taxon>
        <taxon>Chordata</taxon>
        <taxon>Craniata</taxon>
        <taxon>Vertebrata</taxon>
        <taxon>Euteleostomi</taxon>
        <taxon>Actinopterygii</taxon>
        <taxon>Neopterygii</taxon>
        <taxon>Teleostei</taxon>
        <taxon>Neoteleostei</taxon>
        <taxon>Acanthomorphata</taxon>
        <taxon>Eupercaria</taxon>
        <taxon>Moronidae</taxon>
        <taxon>Dicentrarchus</taxon>
    </lineage>
</organism>
<accession>A0A8C4NWB0</accession>